<organism evidence="6 7">
    <name type="scientific">Piptocephalis cylindrospora</name>
    <dbReference type="NCBI Taxonomy" id="1907219"/>
    <lineage>
        <taxon>Eukaryota</taxon>
        <taxon>Fungi</taxon>
        <taxon>Fungi incertae sedis</taxon>
        <taxon>Zoopagomycota</taxon>
        <taxon>Zoopagomycotina</taxon>
        <taxon>Zoopagomycetes</taxon>
        <taxon>Zoopagales</taxon>
        <taxon>Piptocephalidaceae</taxon>
        <taxon>Piptocephalis</taxon>
    </lineage>
</organism>
<dbReference type="OrthoDB" id="5783963at2759"/>
<dbReference type="InterPro" id="IPR025160">
    <property type="entry name" value="AATF"/>
</dbReference>
<gene>
    <name evidence="6" type="ORF">BJ684DRAFT_1550</name>
</gene>
<evidence type="ECO:0000256" key="1">
    <source>
        <dbReference type="ARBA" id="ARBA00008966"/>
    </source>
</evidence>
<dbReference type="PANTHER" id="PTHR15565:SF0">
    <property type="entry name" value="PROTEIN AATF"/>
    <property type="match status" value="1"/>
</dbReference>
<dbReference type="Proteomes" id="UP000267251">
    <property type="component" value="Unassembled WGS sequence"/>
</dbReference>
<dbReference type="EMBL" id="KZ987732">
    <property type="protein sequence ID" value="RKP15437.1"/>
    <property type="molecule type" value="Genomic_DNA"/>
</dbReference>
<feature type="non-terminal residue" evidence="6">
    <location>
        <position position="1"/>
    </location>
</feature>
<feature type="non-terminal residue" evidence="6">
    <location>
        <position position="481"/>
    </location>
</feature>
<dbReference type="InterPro" id="IPR012617">
    <property type="entry name" value="AATF_C"/>
</dbReference>
<protein>
    <recommendedName>
        <fullName evidence="2">Protein BFR2</fullName>
    </recommendedName>
</protein>
<sequence length="481" mass="54301">QKTKKGKSLGETLSELSQPKPTSFDPEDMDMSGGFPSIGGEDHDEAFDDDSADVAEAREHYVKVGKSKLRANQEILMDDPKYIGKKSTRSSIFGEEDRNEDSEEEVSEGEEEISEEEEEEESNDNQEESGSQDESEEDDLEKELREMEDQDRNQRRSLTVASESDAEKGRHIRNQITLWDAFLNARIRLQNPVALANRFPRAKTFQTLKEDKVILPQVQEAQKAVRGLLEALFTLRTVSFTTIIFLIPSYPSFTHPFDMPIFSPQSSLHPPLNTRLTVPTHPPLPSFSSFRADAIDRWSASTQLATGAPLNKKFKAINQDIRSQMDMILADKDRLIRRTQLKRTAVPVIGIEDQPTPQGDGQYDEEVFDDGDFYAQLLRELIEAKTAGHSTASSVEDPAAVGMRLAALKLQSKKNKKQVDRRASKGRKLRYEIHEKLVNFMVPIPTNTWRPEMVDELIGGLFGARQEDTSQSSGKEVEVEE</sequence>
<dbReference type="GO" id="GO:0005730">
    <property type="term" value="C:nucleolus"/>
    <property type="evidence" value="ECO:0007669"/>
    <property type="project" value="TreeGrafter"/>
</dbReference>
<dbReference type="PANTHER" id="PTHR15565">
    <property type="entry name" value="AATF PROTEIN APOPTOSIS ANTAGONIZING TRANSCRIPTION FACTOR"/>
    <property type="match status" value="1"/>
</dbReference>
<reference evidence="7" key="1">
    <citation type="journal article" date="2018" name="Nat. Microbiol.">
        <title>Leveraging single-cell genomics to expand the fungal tree of life.</title>
        <authorList>
            <person name="Ahrendt S.R."/>
            <person name="Quandt C.A."/>
            <person name="Ciobanu D."/>
            <person name="Clum A."/>
            <person name="Salamov A."/>
            <person name="Andreopoulos B."/>
            <person name="Cheng J.F."/>
            <person name="Woyke T."/>
            <person name="Pelin A."/>
            <person name="Henrissat B."/>
            <person name="Reynolds N.K."/>
            <person name="Benny G.L."/>
            <person name="Smith M.E."/>
            <person name="James T.Y."/>
            <person name="Grigoriev I.V."/>
        </authorList>
    </citation>
    <scope>NUCLEOTIDE SEQUENCE [LARGE SCALE GENOMIC DNA]</scope>
</reference>
<name>A0A4P9Y8E6_9FUNG</name>
<evidence type="ECO:0000313" key="7">
    <source>
        <dbReference type="Proteomes" id="UP000267251"/>
    </source>
</evidence>
<accession>A0A4P9Y8E6</accession>
<dbReference type="Pfam" id="PF13339">
    <property type="entry name" value="AATF-Che1"/>
    <property type="match status" value="1"/>
</dbReference>
<feature type="compositionally biased region" description="Acidic residues" evidence="3">
    <location>
        <begin position="42"/>
        <end position="53"/>
    </location>
</feature>
<feature type="region of interest" description="Disordered" evidence="3">
    <location>
        <begin position="1"/>
        <end position="169"/>
    </location>
</feature>
<feature type="domain" description="Apoptosis-antagonizing transcription factor C-terminal" evidence="4">
    <location>
        <begin position="374"/>
        <end position="462"/>
    </location>
</feature>
<proteinExistence type="inferred from homology"/>
<feature type="domain" description="AATF leucine zipper-containing" evidence="5">
    <location>
        <begin position="165"/>
        <end position="237"/>
    </location>
</feature>
<dbReference type="Pfam" id="PF08164">
    <property type="entry name" value="TRAUB"/>
    <property type="match status" value="1"/>
</dbReference>
<dbReference type="AlphaFoldDB" id="A0A4P9Y8E6"/>
<evidence type="ECO:0000259" key="5">
    <source>
        <dbReference type="Pfam" id="PF13339"/>
    </source>
</evidence>
<evidence type="ECO:0000313" key="6">
    <source>
        <dbReference type="EMBL" id="RKP15437.1"/>
    </source>
</evidence>
<evidence type="ECO:0000256" key="3">
    <source>
        <dbReference type="SAM" id="MobiDB-lite"/>
    </source>
</evidence>
<feature type="compositionally biased region" description="Basic and acidic residues" evidence="3">
    <location>
        <begin position="142"/>
        <end position="154"/>
    </location>
</feature>
<evidence type="ECO:0000259" key="4">
    <source>
        <dbReference type="Pfam" id="PF08164"/>
    </source>
</evidence>
<feature type="compositionally biased region" description="Acidic residues" evidence="3">
    <location>
        <begin position="97"/>
        <end position="141"/>
    </location>
</feature>
<dbReference type="InterPro" id="IPR039223">
    <property type="entry name" value="AATF/Bfr2"/>
</dbReference>
<comment type="similarity">
    <text evidence="1">Belongs to the AATF family.</text>
</comment>
<keyword evidence="7" id="KW-1185">Reference proteome</keyword>
<evidence type="ECO:0000256" key="2">
    <source>
        <dbReference type="ARBA" id="ARBA00013850"/>
    </source>
</evidence>